<dbReference type="InterPro" id="IPR050811">
    <property type="entry name" value="Phosphate_ABC_transporter"/>
</dbReference>
<dbReference type="EMBL" id="CP011801">
    <property type="protein sequence ID" value="ALA58536.1"/>
    <property type="molecule type" value="Genomic_DNA"/>
</dbReference>
<dbReference type="InterPro" id="IPR024370">
    <property type="entry name" value="PBP_domain"/>
</dbReference>
<evidence type="ECO:0000313" key="4">
    <source>
        <dbReference type="Proteomes" id="UP000069205"/>
    </source>
</evidence>
<dbReference type="Proteomes" id="UP000069205">
    <property type="component" value="Chromosome"/>
</dbReference>
<organism evidence="3 4">
    <name type="scientific">Nitrospira moscoviensis</name>
    <dbReference type="NCBI Taxonomy" id="42253"/>
    <lineage>
        <taxon>Bacteria</taxon>
        <taxon>Pseudomonadati</taxon>
        <taxon>Nitrospirota</taxon>
        <taxon>Nitrospiria</taxon>
        <taxon>Nitrospirales</taxon>
        <taxon>Nitrospiraceae</taxon>
        <taxon>Nitrospira</taxon>
    </lineage>
</organism>
<dbReference type="AlphaFoldDB" id="A0A0K2GC49"/>
<evidence type="ECO:0000256" key="1">
    <source>
        <dbReference type="ARBA" id="ARBA00022729"/>
    </source>
</evidence>
<reference evidence="3 4" key="1">
    <citation type="journal article" date="2015" name="Proc. Natl. Acad. Sci. U.S.A.">
        <title>Expanded metabolic versatility of ubiquitous nitrite-oxidizing bacteria from the genus Nitrospira.</title>
        <authorList>
            <person name="Koch H."/>
            <person name="Lucker S."/>
            <person name="Albertsen M."/>
            <person name="Kitzinger K."/>
            <person name="Herbold C."/>
            <person name="Spieck E."/>
            <person name="Nielsen P.H."/>
            <person name="Wagner M."/>
            <person name="Daims H."/>
        </authorList>
    </citation>
    <scope>NUCLEOTIDE SEQUENCE [LARGE SCALE GENOMIC DNA]</scope>
    <source>
        <strain evidence="3 4">NSP M-1</strain>
    </source>
</reference>
<dbReference type="CDD" id="cd13566">
    <property type="entry name" value="PBP2_phosphate"/>
    <property type="match status" value="1"/>
</dbReference>
<dbReference type="PATRIC" id="fig|42253.5.peg.2088"/>
<sequence length="370" mass="39491">MEINLPILRTHWTVILALSVACITTAVTGRAETVPPGDSRPVVAQAIESYEAQPNVSGSVTIAGSETMKSMMTKLAAEFMRLHPSVSFTVEGTGSSAAIREFAMGISLQRRGDKAREGHGGGAAAQLLAASRELTDAETAAFRSHHGFAPIGIPVAMGAVTLFVHADNPIEGLTLAQLDAMFGTSRKRGAQADITTWGQVMKRSGWENQAIHLYGRNKESGTREFFVRAVLQGGELKNEIREQAGTASEILAIARDPLGIGYAGTGVQTSLARMVPIAESEGAPFVLPTQDSVTSGAYPLSRPLYLYVAAGQKQPIDPAILSFLRFVNSREGQEIAARSGFFPLTEAMVAKNRDLLVGVSLTARVKNDRR</sequence>
<evidence type="ECO:0000313" key="3">
    <source>
        <dbReference type="EMBL" id="ALA58536.1"/>
    </source>
</evidence>
<dbReference type="Pfam" id="PF12849">
    <property type="entry name" value="PBP_like_2"/>
    <property type="match status" value="1"/>
</dbReference>
<dbReference type="PANTHER" id="PTHR30570:SF6">
    <property type="entry name" value="PHOSPHATE-BINDING PROTEIN PSTS"/>
    <property type="match status" value="1"/>
</dbReference>
<feature type="domain" description="PBP" evidence="2">
    <location>
        <begin position="52"/>
        <end position="331"/>
    </location>
</feature>
<keyword evidence="1" id="KW-0732">Signal</keyword>
<gene>
    <name evidence="3" type="primary">pstS</name>
    <name evidence="3" type="ORF">NITMOv2_2119</name>
</gene>
<dbReference type="Gene3D" id="3.40.190.10">
    <property type="entry name" value="Periplasmic binding protein-like II"/>
    <property type="match status" value="2"/>
</dbReference>
<dbReference type="KEGG" id="nmv:NITMOv2_2119"/>
<name>A0A0K2GC49_NITMO</name>
<proteinExistence type="predicted"/>
<dbReference type="SUPFAM" id="SSF53850">
    <property type="entry name" value="Periplasmic binding protein-like II"/>
    <property type="match status" value="1"/>
</dbReference>
<evidence type="ECO:0000259" key="2">
    <source>
        <dbReference type="Pfam" id="PF12849"/>
    </source>
</evidence>
<dbReference type="PANTHER" id="PTHR30570">
    <property type="entry name" value="PERIPLASMIC PHOSPHATE BINDING COMPONENT OF PHOSPHATE ABC TRANSPORTER"/>
    <property type="match status" value="1"/>
</dbReference>
<dbReference type="STRING" id="42253.NITMOv2_2119"/>
<dbReference type="RefSeq" id="WP_187299420.1">
    <property type="nucleotide sequence ID" value="NZ_CP011801.1"/>
</dbReference>
<keyword evidence="4" id="KW-1185">Reference proteome</keyword>
<protein>
    <submittedName>
        <fullName evidence="3">Phosphate ABC transporter, periplasmic phosphate-binding protein</fullName>
    </submittedName>
</protein>
<accession>A0A0K2GC49</accession>